<keyword evidence="6" id="KW-1185">Reference proteome</keyword>
<protein>
    <submittedName>
        <fullName evidence="5">MFS general substrate transporter</fullName>
    </submittedName>
</protein>
<feature type="transmembrane region" description="Helical" evidence="4">
    <location>
        <begin position="332"/>
        <end position="352"/>
    </location>
</feature>
<evidence type="ECO:0000256" key="4">
    <source>
        <dbReference type="SAM" id="Phobius"/>
    </source>
</evidence>
<proteinExistence type="inferred from homology"/>
<name>A0A177BYS6_9PLEO</name>
<comment type="similarity">
    <text evidence="2">Belongs to the major facilitator superfamily. Monocarboxylate porter (TC 2.A.1.13) family.</text>
</comment>
<evidence type="ECO:0000256" key="3">
    <source>
        <dbReference type="SAM" id="MobiDB-lite"/>
    </source>
</evidence>
<dbReference type="GO" id="GO:0022857">
    <property type="term" value="F:transmembrane transporter activity"/>
    <property type="evidence" value="ECO:0007669"/>
    <property type="project" value="InterPro"/>
</dbReference>
<feature type="transmembrane region" description="Helical" evidence="4">
    <location>
        <begin position="224"/>
        <end position="244"/>
    </location>
</feature>
<comment type="subcellular location">
    <subcellularLocation>
        <location evidence="1">Membrane</location>
        <topology evidence="1">Multi-pass membrane protein</topology>
    </subcellularLocation>
</comment>
<organism evidence="5 6">
    <name type="scientific">Paraphaeosphaeria sporulosa</name>
    <dbReference type="NCBI Taxonomy" id="1460663"/>
    <lineage>
        <taxon>Eukaryota</taxon>
        <taxon>Fungi</taxon>
        <taxon>Dikarya</taxon>
        <taxon>Ascomycota</taxon>
        <taxon>Pezizomycotina</taxon>
        <taxon>Dothideomycetes</taxon>
        <taxon>Pleosporomycetidae</taxon>
        <taxon>Pleosporales</taxon>
        <taxon>Massarineae</taxon>
        <taxon>Didymosphaeriaceae</taxon>
        <taxon>Paraphaeosphaeria</taxon>
    </lineage>
</organism>
<dbReference type="InParanoid" id="A0A177BYS6"/>
<gene>
    <name evidence="5" type="ORF">CC84DRAFT_307826</name>
</gene>
<dbReference type="Proteomes" id="UP000077069">
    <property type="component" value="Unassembled WGS sequence"/>
</dbReference>
<dbReference type="GO" id="GO:0016020">
    <property type="term" value="C:membrane"/>
    <property type="evidence" value="ECO:0007669"/>
    <property type="project" value="UniProtKB-SubCell"/>
</dbReference>
<feature type="transmembrane region" description="Helical" evidence="4">
    <location>
        <begin position="358"/>
        <end position="382"/>
    </location>
</feature>
<feature type="transmembrane region" description="Helical" evidence="4">
    <location>
        <begin position="160"/>
        <end position="186"/>
    </location>
</feature>
<feature type="transmembrane region" description="Helical" evidence="4">
    <location>
        <begin position="193"/>
        <end position="212"/>
    </location>
</feature>
<feature type="transmembrane region" description="Helical" evidence="4">
    <location>
        <begin position="394"/>
        <end position="415"/>
    </location>
</feature>
<dbReference type="GeneID" id="28769298"/>
<feature type="transmembrane region" description="Helical" evidence="4">
    <location>
        <begin position="136"/>
        <end position="154"/>
    </location>
</feature>
<dbReference type="Pfam" id="PF07690">
    <property type="entry name" value="MFS_1"/>
    <property type="match status" value="1"/>
</dbReference>
<dbReference type="InterPro" id="IPR036259">
    <property type="entry name" value="MFS_trans_sf"/>
</dbReference>
<dbReference type="EMBL" id="KV441559">
    <property type="protein sequence ID" value="OAG00523.1"/>
    <property type="molecule type" value="Genomic_DNA"/>
</dbReference>
<keyword evidence="4" id="KW-1133">Transmembrane helix</keyword>
<feature type="transmembrane region" description="Helical" evidence="4">
    <location>
        <begin position="265"/>
        <end position="288"/>
    </location>
</feature>
<evidence type="ECO:0000256" key="2">
    <source>
        <dbReference type="ARBA" id="ARBA00006727"/>
    </source>
</evidence>
<sequence length="455" mass="49382">MDSNVEKAEGPDRTQTPDNTFLPIQGQGAPLTRTKSATSNALARVSSRLTTRSITNPGPPPDGGLRAWVQVFCAWLAVTNTWGFVNSFGAFQTYYASILPEPNSTISWIGSTQACLLFVVGIFSGRAFDAGWFRPTVLLGIFVQILGIFAMSAAKNYWQLLLTQGICTGIGGGIFFMPVMSLVATYFAKRRGLAVGLVTVGNSVGGMIYPTVVRQLLPQVGFGWTVRVLGFINVVCLTVVIAFTKPRLPPRKSGPLWDKDSLKDIPYILFVLGICCLMPAIYFVFYYVASFARDELGMPYTQSLNLVIILNGVGLPFRILPGFVGDRYLGPLNTFSLCTFFASVILFCWLGVTSIPTYYTFISFYGIFAAAFQSLFTTAIMALSHDITKTGTRLGMAMTVIGFSALVGGPLSGAILKASDYTTTICWAGASSFMGWGLCTAARICKHGWVVRKKC</sequence>
<dbReference type="PANTHER" id="PTHR11360">
    <property type="entry name" value="MONOCARBOXYLATE TRANSPORTER"/>
    <property type="match status" value="1"/>
</dbReference>
<dbReference type="RefSeq" id="XP_018030888.1">
    <property type="nucleotide sequence ID" value="XM_018185812.1"/>
</dbReference>
<dbReference type="OrthoDB" id="6499973at2759"/>
<keyword evidence="4" id="KW-0812">Transmembrane</keyword>
<evidence type="ECO:0000313" key="6">
    <source>
        <dbReference type="Proteomes" id="UP000077069"/>
    </source>
</evidence>
<dbReference type="PANTHER" id="PTHR11360:SF130">
    <property type="entry name" value="MAJOR FACILITATOR SUPERFAMILY (MFS) PROFILE DOMAIN-CONTAINING PROTEIN-RELATED"/>
    <property type="match status" value="1"/>
</dbReference>
<feature type="transmembrane region" description="Helical" evidence="4">
    <location>
        <begin position="67"/>
        <end position="85"/>
    </location>
</feature>
<dbReference type="InterPro" id="IPR011701">
    <property type="entry name" value="MFS"/>
</dbReference>
<keyword evidence="4" id="KW-0472">Membrane</keyword>
<accession>A0A177BYS6</accession>
<evidence type="ECO:0000256" key="1">
    <source>
        <dbReference type="ARBA" id="ARBA00004141"/>
    </source>
</evidence>
<reference evidence="5 6" key="1">
    <citation type="submission" date="2016-05" db="EMBL/GenBank/DDBJ databases">
        <title>Comparative analysis of secretome profiles of manganese(II)-oxidizing ascomycete fungi.</title>
        <authorList>
            <consortium name="DOE Joint Genome Institute"/>
            <person name="Zeiner C.A."/>
            <person name="Purvine S.O."/>
            <person name="Zink E.M."/>
            <person name="Wu S."/>
            <person name="Pasa-Tolic L."/>
            <person name="Chaput D.L."/>
            <person name="Haridas S."/>
            <person name="Grigoriev I.V."/>
            <person name="Santelli C.M."/>
            <person name="Hansel C.M."/>
        </authorList>
    </citation>
    <scope>NUCLEOTIDE SEQUENCE [LARGE SCALE GENOMIC DNA]</scope>
    <source>
        <strain evidence="5 6">AP3s5-JAC2a</strain>
    </source>
</reference>
<feature type="transmembrane region" description="Helical" evidence="4">
    <location>
        <begin position="105"/>
        <end position="124"/>
    </location>
</feature>
<evidence type="ECO:0000313" key="5">
    <source>
        <dbReference type="EMBL" id="OAG00523.1"/>
    </source>
</evidence>
<dbReference type="InterPro" id="IPR050327">
    <property type="entry name" value="Proton-linked_MCT"/>
</dbReference>
<dbReference type="SUPFAM" id="SSF103473">
    <property type="entry name" value="MFS general substrate transporter"/>
    <property type="match status" value="1"/>
</dbReference>
<feature type="compositionally biased region" description="Basic and acidic residues" evidence="3">
    <location>
        <begin position="1"/>
        <end position="12"/>
    </location>
</feature>
<feature type="region of interest" description="Disordered" evidence="3">
    <location>
        <begin position="1"/>
        <end position="33"/>
    </location>
</feature>
<dbReference type="Gene3D" id="1.20.1250.20">
    <property type="entry name" value="MFS general substrate transporter like domains"/>
    <property type="match status" value="1"/>
</dbReference>
<dbReference type="AlphaFoldDB" id="A0A177BYS6"/>